<dbReference type="PANTHER" id="PTHR42109">
    <property type="entry name" value="UNPLACED GENOMIC SCAFFOLD UM_SCAF_CONTIG_1.265, WHOLE GENOME SHOTGUN SEQUENCE"/>
    <property type="match status" value="1"/>
</dbReference>
<keyword evidence="1" id="KW-0472">Membrane</keyword>
<gene>
    <name evidence="2" type="ORF">UTRI_05380</name>
</gene>
<dbReference type="AlphaFoldDB" id="A0A5C3EJG0"/>
<proteinExistence type="predicted"/>
<feature type="transmembrane region" description="Helical" evidence="1">
    <location>
        <begin position="6"/>
        <end position="29"/>
    </location>
</feature>
<sequence>MWSPLASASLVFLVLYLIVFIILCSLFALRKVHWKSRWLVLLLHVLVRLASQACGLSFGLIGYRNIDLLIAYYVLGAEGYFTLVRNHWNGHSWIEPIDPTQERAGWRKRFKRLLQGKPSENSPTAKLVLAVDWLLVAANAIIVAGGSLSSGAYSSSNNRTQEQKQALLDTSKGMRAAGQAVFLTINTLLLVCIVVTIHQHRLFRFDDYSNRNVENETATITREKVGKDSANKSESRPWYAHPTLLLLLLTWPFLAVRGAFGVAQALLPDLNFFNSEVYDANNLTAQFVTEESCFVTMMEFISAAILTATYWTTLIRPSEQRTVEPLASAV</sequence>
<evidence type="ECO:0000256" key="1">
    <source>
        <dbReference type="SAM" id="Phobius"/>
    </source>
</evidence>
<accession>A0A5C3EJG0</accession>
<keyword evidence="1" id="KW-0812">Transmembrane</keyword>
<name>A0A5C3EJG0_9BASI</name>
<feature type="transmembrane region" description="Helical" evidence="1">
    <location>
        <begin position="133"/>
        <end position="155"/>
    </location>
</feature>
<keyword evidence="1" id="KW-1133">Transmembrane helix</keyword>
<evidence type="ECO:0000313" key="3">
    <source>
        <dbReference type="Proteomes" id="UP000324022"/>
    </source>
</evidence>
<dbReference type="OrthoDB" id="2560628at2759"/>
<dbReference type="EMBL" id="OOIN01000034">
    <property type="protein sequence ID" value="SPO30763.1"/>
    <property type="molecule type" value="Genomic_DNA"/>
</dbReference>
<organism evidence="2 3">
    <name type="scientific">Ustilago trichophora</name>
    <dbReference type="NCBI Taxonomy" id="86804"/>
    <lineage>
        <taxon>Eukaryota</taxon>
        <taxon>Fungi</taxon>
        <taxon>Dikarya</taxon>
        <taxon>Basidiomycota</taxon>
        <taxon>Ustilaginomycotina</taxon>
        <taxon>Ustilaginomycetes</taxon>
        <taxon>Ustilaginales</taxon>
        <taxon>Ustilaginaceae</taxon>
        <taxon>Ustilago</taxon>
    </lineage>
</organism>
<reference evidence="2 3" key="1">
    <citation type="submission" date="2018-03" db="EMBL/GenBank/DDBJ databases">
        <authorList>
            <person name="Guldener U."/>
        </authorList>
    </citation>
    <scope>NUCLEOTIDE SEQUENCE [LARGE SCALE GENOMIC DNA]</scope>
    <source>
        <strain evidence="2 3">NBRC100155</strain>
    </source>
</reference>
<dbReference type="Proteomes" id="UP000324022">
    <property type="component" value="Unassembled WGS sequence"/>
</dbReference>
<feature type="transmembrane region" description="Helical" evidence="1">
    <location>
        <begin position="41"/>
        <end position="63"/>
    </location>
</feature>
<evidence type="ECO:0000313" key="2">
    <source>
        <dbReference type="EMBL" id="SPO30763.1"/>
    </source>
</evidence>
<feature type="transmembrane region" description="Helical" evidence="1">
    <location>
        <begin position="176"/>
        <end position="197"/>
    </location>
</feature>
<feature type="transmembrane region" description="Helical" evidence="1">
    <location>
        <begin position="238"/>
        <end position="256"/>
    </location>
</feature>
<protein>
    <submittedName>
        <fullName evidence="2">Uncharacterized protein</fullName>
    </submittedName>
</protein>
<keyword evidence="3" id="KW-1185">Reference proteome</keyword>
<dbReference type="PANTHER" id="PTHR42109:SF2">
    <property type="entry name" value="INTEGRAL MEMBRANE PROTEIN"/>
    <property type="match status" value="1"/>
</dbReference>